<dbReference type="Pfam" id="PF00908">
    <property type="entry name" value="dTDP_sugar_isom"/>
    <property type="match status" value="1"/>
</dbReference>
<dbReference type="EMBL" id="CP018743">
    <property type="protein sequence ID" value="APO80692.1"/>
    <property type="molecule type" value="Genomic_DNA"/>
</dbReference>
<evidence type="ECO:0000256" key="6">
    <source>
        <dbReference type="PIRSR" id="PIRSR600888-3"/>
    </source>
</evidence>
<comment type="pathway">
    <text evidence="7">Carbohydrate biosynthesis; dTDP-L-rhamnose biosynthesis.</text>
</comment>
<dbReference type="GO" id="GO:0019305">
    <property type="term" value="P:dTDP-rhamnose biosynthetic process"/>
    <property type="evidence" value="ECO:0007669"/>
    <property type="project" value="UniProtKB-UniRule"/>
</dbReference>
<accession>A0A1L5PKP0</accession>
<evidence type="ECO:0000256" key="4">
    <source>
        <dbReference type="ARBA" id="ARBA00019595"/>
    </source>
</evidence>
<organism evidence="8 9">
    <name type="scientific">Pseudomonas putida</name>
    <name type="common">Arthrobacter siderocapsulatus</name>
    <dbReference type="NCBI Taxonomy" id="303"/>
    <lineage>
        <taxon>Bacteria</taxon>
        <taxon>Pseudomonadati</taxon>
        <taxon>Pseudomonadota</taxon>
        <taxon>Gammaproteobacteria</taxon>
        <taxon>Pseudomonadales</taxon>
        <taxon>Pseudomonadaceae</taxon>
        <taxon>Pseudomonas</taxon>
    </lineage>
</organism>
<comment type="function">
    <text evidence="2 7">Catalyzes the epimerization of the C3' and C5'positions of dTDP-6-deoxy-D-xylo-4-hexulose, forming dTDP-6-deoxy-L-lyxo-4-hexulose.</text>
</comment>
<evidence type="ECO:0000313" key="9">
    <source>
        <dbReference type="Proteomes" id="UP000185146"/>
    </source>
</evidence>
<evidence type="ECO:0000256" key="5">
    <source>
        <dbReference type="PIRSR" id="PIRSR600888-1"/>
    </source>
</evidence>
<sequence length="182" mass="20449">MHAISLAIPEVFLFTPKVFGDERGFFYESFNARAFNEVTGLQPDFVQDNHSRSVKGVLRGLHYQLPPHAQGKLVRVVQGEVFDVAVDIRRSSPTFGKWVGAVLSSQNHNQLWIPPGFAHGFVTLSETAEFVYKTTDFYSAQSERCIAWDDQQIAIDWPIDFEPTLSAKDQVGKALAQADLFD</sequence>
<dbReference type="GO" id="GO:0008830">
    <property type="term" value="F:dTDP-4-dehydrorhamnose 3,5-epimerase activity"/>
    <property type="evidence" value="ECO:0007669"/>
    <property type="project" value="UniProtKB-UniRule"/>
</dbReference>
<dbReference type="CDD" id="cd00438">
    <property type="entry name" value="cupin_RmlC"/>
    <property type="match status" value="1"/>
</dbReference>
<dbReference type="Gene3D" id="2.60.120.10">
    <property type="entry name" value="Jelly Rolls"/>
    <property type="match status" value="1"/>
</dbReference>
<evidence type="ECO:0000256" key="7">
    <source>
        <dbReference type="RuleBase" id="RU364069"/>
    </source>
</evidence>
<dbReference type="RefSeq" id="WP_075044077.1">
    <property type="nucleotide sequence ID" value="NZ_CP018743.1"/>
</dbReference>
<feature type="site" description="Participates in a stacking interaction with the thymidine ring of dTDP-4-oxo-6-deoxyglucose" evidence="6">
    <location>
        <position position="138"/>
    </location>
</feature>
<evidence type="ECO:0000256" key="3">
    <source>
        <dbReference type="ARBA" id="ARBA00012098"/>
    </source>
</evidence>
<dbReference type="AlphaFoldDB" id="A0A1L5PKP0"/>
<dbReference type="GO" id="GO:0000271">
    <property type="term" value="P:polysaccharide biosynthetic process"/>
    <property type="evidence" value="ECO:0007669"/>
    <property type="project" value="TreeGrafter"/>
</dbReference>
<feature type="active site" description="Proton donor" evidence="5">
    <location>
        <position position="132"/>
    </location>
</feature>
<dbReference type="Proteomes" id="UP000185146">
    <property type="component" value="Chromosome"/>
</dbReference>
<protein>
    <recommendedName>
        <fullName evidence="4 7">dTDP-4-dehydrorhamnose 3,5-epimerase</fullName>
        <ecNumber evidence="3 7">5.1.3.13</ecNumber>
    </recommendedName>
    <alternativeName>
        <fullName evidence="7">Thymidine diphospho-4-keto-rhamnose 3,5-epimerase</fullName>
    </alternativeName>
</protein>
<dbReference type="InterPro" id="IPR014710">
    <property type="entry name" value="RmlC-like_jellyroll"/>
</dbReference>
<dbReference type="GO" id="GO:0005829">
    <property type="term" value="C:cytosol"/>
    <property type="evidence" value="ECO:0007669"/>
    <property type="project" value="TreeGrafter"/>
</dbReference>
<feature type="active site" description="Proton acceptor" evidence="5">
    <location>
        <position position="62"/>
    </location>
</feature>
<comment type="similarity">
    <text evidence="7">Belongs to the dTDP-4-dehydrorhamnose 3,5-epimerase family.</text>
</comment>
<keyword evidence="7" id="KW-0413">Isomerase</keyword>
<dbReference type="NCBIfam" id="TIGR01221">
    <property type="entry name" value="rmlC"/>
    <property type="match status" value="1"/>
</dbReference>
<evidence type="ECO:0000313" key="8">
    <source>
        <dbReference type="EMBL" id="APO80692.1"/>
    </source>
</evidence>
<gene>
    <name evidence="8" type="ORF">BL240_03980</name>
</gene>
<proteinExistence type="inferred from homology"/>
<evidence type="ECO:0000256" key="1">
    <source>
        <dbReference type="ARBA" id="ARBA00001298"/>
    </source>
</evidence>
<comment type="subunit">
    <text evidence="7">Homodimer.</text>
</comment>
<dbReference type="InterPro" id="IPR000888">
    <property type="entry name" value="RmlC-like"/>
</dbReference>
<evidence type="ECO:0000256" key="2">
    <source>
        <dbReference type="ARBA" id="ARBA00001997"/>
    </source>
</evidence>
<dbReference type="SUPFAM" id="SSF51182">
    <property type="entry name" value="RmlC-like cupins"/>
    <property type="match status" value="1"/>
</dbReference>
<dbReference type="EC" id="5.1.3.13" evidence="3 7"/>
<name>A0A1L5PKP0_PSEPU</name>
<dbReference type="PANTHER" id="PTHR21047">
    <property type="entry name" value="DTDP-6-DEOXY-D-GLUCOSE-3,5 EPIMERASE"/>
    <property type="match status" value="1"/>
</dbReference>
<dbReference type="InterPro" id="IPR011051">
    <property type="entry name" value="RmlC_Cupin_sf"/>
</dbReference>
<reference evidence="8 9" key="1">
    <citation type="submission" date="2016-12" db="EMBL/GenBank/DDBJ databases">
        <title>Draft Genome Sequence of Mercury Resistant Pseudomonas DRA525.</title>
        <authorList>
            <person name="Drace K.M."/>
        </authorList>
    </citation>
    <scope>NUCLEOTIDE SEQUENCE [LARGE SCALE GENOMIC DNA]</scope>
    <source>
        <strain evidence="8 9">DRA525</strain>
    </source>
</reference>
<dbReference type="UniPathway" id="UPA00124"/>
<dbReference type="PANTHER" id="PTHR21047:SF2">
    <property type="entry name" value="THYMIDINE DIPHOSPHO-4-KETO-RHAMNOSE 3,5-EPIMERASE"/>
    <property type="match status" value="1"/>
</dbReference>
<comment type="catalytic activity">
    <reaction evidence="1 7">
        <text>dTDP-4-dehydro-6-deoxy-alpha-D-glucose = dTDP-4-dehydro-beta-L-rhamnose</text>
        <dbReference type="Rhea" id="RHEA:16969"/>
        <dbReference type="ChEBI" id="CHEBI:57649"/>
        <dbReference type="ChEBI" id="CHEBI:62830"/>
        <dbReference type="EC" id="5.1.3.13"/>
    </reaction>
</comment>